<dbReference type="AlphaFoldDB" id="A0AAV5DIC9"/>
<dbReference type="EMBL" id="BQKI01000016">
    <property type="protein sequence ID" value="GJN09700.1"/>
    <property type="molecule type" value="Genomic_DNA"/>
</dbReference>
<keyword evidence="2" id="KW-1185">Reference proteome</keyword>
<reference evidence="1" key="1">
    <citation type="journal article" date="2018" name="DNA Res.">
        <title>Multiple hybrid de novo genome assembly of finger millet, an orphan allotetraploid crop.</title>
        <authorList>
            <person name="Hatakeyama M."/>
            <person name="Aluri S."/>
            <person name="Balachadran M.T."/>
            <person name="Sivarajan S.R."/>
            <person name="Patrignani A."/>
            <person name="Gruter S."/>
            <person name="Poveda L."/>
            <person name="Shimizu-Inatsugi R."/>
            <person name="Baeten J."/>
            <person name="Francoijs K.J."/>
            <person name="Nataraja K.N."/>
            <person name="Reddy Y.A.N."/>
            <person name="Phadnis S."/>
            <person name="Ravikumar R.L."/>
            <person name="Schlapbach R."/>
            <person name="Sreeman S.M."/>
            <person name="Shimizu K.K."/>
        </authorList>
    </citation>
    <scope>NUCLEOTIDE SEQUENCE</scope>
</reference>
<accession>A0AAV5DIC9</accession>
<gene>
    <name evidence="1" type="primary">ga27730</name>
    <name evidence="1" type="ORF">PR202_ga27730</name>
</gene>
<comment type="caution">
    <text evidence="1">The sequence shown here is derived from an EMBL/GenBank/DDBJ whole genome shotgun (WGS) entry which is preliminary data.</text>
</comment>
<proteinExistence type="predicted"/>
<protein>
    <submittedName>
        <fullName evidence="1">Uncharacterized protein</fullName>
    </submittedName>
</protein>
<evidence type="ECO:0000313" key="2">
    <source>
        <dbReference type="Proteomes" id="UP001054889"/>
    </source>
</evidence>
<sequence>MTSHREKVFADWWGRAHKQVRKEDRKGFNSLVILSSWTLWKHHNTGVFDRVQPCINTIIREFENEKHLWVLAGARSLGALA</sequence>
<evidence type="ECO:0000313" key="1">
    <source>
        <dbReference type="EMBL" id="GJN09700.1"/>
    </source>
</evidence>
<organism evidence="1 2">
    <name type="scientific">Eleusine coracana subsp. coracana</name>
    <dbReference type="NCBI Taxonomy" id="191504"/>
    <lineage>
        <taxon>Eukaryota</taxon>
        <taxon>Viridiplantae</taxon>
        <taxon>Streptophyta</taxon>
        <taxon>Embryophyta</taxon>
        <taxon>Tracheophyta</taxon>
        <taxon>Spermatophyta</taxon>
        <taxon>Magnoliopsida</taxon>
        <taxon>Liliopsida</taxon>
        <taxon>Poales</taxon>
        <taxon>Poaceae</taxon>
        <taxon>PACMAD clade</taxon>
        <taxon>Chloridoideae</taxon>
        <taxon>Cynodonteae</taxon>
        <taxon>Eleusininae</taxon>
        <taxon>Eleusine</taxon>
    </lineage>
</organism>
<dbReference type="Proteomes" id="UP001054889">
    <property type="component" value="Unassembled WGS sequence"/>
</dbReference>
<reference evidence="1" key="2">
    <citation type="submission" date="2021-12" db="EMBL/GenBank/DDBJ databases">
        <title>Resequencing data analysis of finger millet.</title>
        <authorList>
            <person name="Hatakeyama M."/>
            <person name="Aluri S."/>
            <person name="Balachadran M.T."/>
            <person name="Sivarajan S.R."/>
            <person name="Poveda L."/>
            <person name="Shimizu-Inatsugi R."/>
            <person name="Schlapbach R."/>
            <person name="Sreeman S.M."/>
            <person name="Shimizu K.K."/>
        </authorList>
    </citation>
    <scope>NUCLEOTIDE SEQUENCE</scope>
</reference>
<name>A0AAV5DIC9_ELECO</name>